<name>A0A1N6GYB7_9GAMM</name>
<evidence type="ECO:0000313" key="1">
    <source>
        <dbReference type="EMBL" id="BCB70095.1"/>
    </source>
</evidence>
<dbReference type="Proteomes" id="UP000185024">
    <property type="component" value="Unassembled WGS sequence"/>
</dbReference>
<reference evidence="2 5" key="1">
    <citation type="submission" date="2016-10" db="EMBL/GenBank/DDBJ databases">
        <authorList>
            <person name="de Groot N.N."/>
        </authorList>
    </citation>
    <scope>NUCLEOTIDE SEQUENCE [LARGE SCALE GENOMIC DNA]</scope>
    <source>
        <strain evidence="2 5">558</strain>
    </source>
</reference>
<accession>A0A1N6GYB7</accession>
<accession>A0A1H8NTN4</accession>
<reference evidence="1 6" key="3">
    <citation type="submission" date="2020-03" db="EMBL/GenBank/DDBJ databases">
        <title>Complete Genome Sequence of Halomonas meridiana strain Eplume2, isolated from hydrothermal-plume in the north east Pacific Ocean.</title>
        <authorList>
            <person name="Kurihara Y."/>
            <person name="Kawai S."/>
            <person name="Sakai A."/>
            <person name="Galipon J."/>
            <person name="Arakawa K."/>
        </authorList>
    </citation>
    <scope>NUCLEOTIDE SEQUENCE [LARGE SCALE GENOMIC DNA]</scope>
    <source>
        <strain evidence="1 6">Eplume2</strain>
    </source>
</reference>
<dbReference type="EMBL" id="AP022869">
    <property type="protein sequence ID" value="BCB70095.1"/>
    <property type="molecule type" value="Genomic_DNA"/>
</dbReference>
<dbReference type="AlphaFoldDB" id="A0A1N6GYB7"/>
<evidence type="ECO:0000313" key="4">
    <source>
        <dbReference type="Proteomes" id="UP000185024"/>
    </source>
</evidence>
<evidence type="ECO:0000313" key="6">
    <source>
        <dbReference type="Proteomes" id="UP000501053"/>
    </source>
</evidence>
<dbReference type="Proteomes" id="UP000501053">
    <property type="component" value="Chromosome"/>
</dbReference>
<keyword evidence="6" id="KW-1185">Reference proteome</keyword>
<organism evidence="3 4">
    <name type="scientific">Vreelandella aquamarina</name>
    <dbReference type="NCBI Taxonomy" id="77097"/>
    <lineage>
        <taxon>Bacteria</taxon>
        <taxon>Pseudomonadati</taxon>
        <taxon>Pseudomonadota</taxon>
        <taxon>Gammaproteobacteria</taxon>
        <taxon>Oceanospirillales</taxon>
        <taxon>Halomonadaceae</taxon>
        <taxon>Vreelandella</taxon>
    </lineage>
</organism>
<protein>
    <submittedName>
        <fullName evidence="3">Uncharacterized protein</fullName>
    </submittedName>
</protein>
<gene>
    <name evidence="1" type="ORF">HMEPL2_04460</name>
    <name evidence="2" type="ORF">SAMN04490369_10715</name>
    <name evidence="3" type="ORF">SAMN05878438_1311</name>
</gene>
<reference evidence="3 4" key="2">
    <citation type="submission" date="2016-11" db="EMBL/GenBank/DDBJ databases">
        <authorList>
            <person name="Jaros S."/>
            <person name="Januszkiewicz K."/>
            <person name="Wedrychowicz H."/>
        </authorList>
    </citation>
    <scope>NUCLEOTIDE SEQUENCE [LARGE SCALE GENOMIC DNA]</scope>
    <source>
        <strain evidence="3 4">ACAM 239</strain>
    </source>
</reference>
<dbReference type="GeneID" id="97275242"/>
<dbReference type="Proteomes" id="UP000199493">
    <property type="component" value="Unassembled WGS sequence"/>
</dbReference>
<sequence length="266" mass="30145">MTPMNIWRSQSHIRIDNACLLLAGIDPWEVDPDCPTLALDDALWGPFASIRWAYEREVRQKEQLVSATAWLGRLKRAVIKGEIQPSDEEDKGLIRVWKRLSEPQEDTIAKDIDVTGKQIGITTSTIFYELIAYDLVDSIDFDVLASSEGDFDFDFDVSRSELARWLLSLGWSEVELPDFLSGADTSLAFSKSITDELRILESFGLLAELYANQHGPEYRNGAKPNATRIVEDMLNAIPDDVTNMGERKLKSHVGDAIKAWERKKRR</sequence>
<dbReference type="STRING" id="77097.SAMN04490369_10715"/>
<evidence type="ECO:0000313" key="2">
    <source>
        <dbReference type="EMBL" id="SEO32708.1"/>
    </source>
</evidence>
<dbReference type="EMBL" id="FSQX01000001">
    <property type="protein sequence ID" value="SIN63702.1"/>
    <property type="molecule type" value="Genomic_DNA"/>
</dbReference>
<dbReference type="RefSeq" id="WP_074210614.1">
    <property type="nucleotide sequence ID" value="NZ_AP022869.1"/>
</dbReference>
<proteinExistence type="predicted"/>
<dbReference type="EMBL" id="FODB01000071">
    <property type="protein sequence ID" value="SEO32708.1"/>
    <property type="molecule type" value="Genomic_DNA"/>
</dbReference>
<evidence type="ECO:0000313" key="3">
    <source>
        <dbReference type="EMBL" id="SIN63702.1"/>
    </source>
</evidence>
<evidence type="ECO:0000313" key="5">
    <source>
        <dbReference type="Proteomes" id="UP000199493"/>
    </source>
</evidence>